<keyword evidence="2" id="KW-1185">Reference proteome</keyword>
<accession>F4B7A3</accession>
<evidence type="ECO:0000313" key="2">
    <source>
        <dbReference type="Proteomes" id="UP000008458"/>
    </source>
</evidence>
<reference evidence="1 2" key="1">
    <citation type="journal article" date="2011" name="Extremophiles">
        <title>Genomic analysis of Acidianus hospitalis W1 a host for studying crenarchaeal virus and plasmid life cycles.</title>
        <authorList>
            <person name="You X.Y."/>
            <person name="Liu C."/>
            <person name="Wang S.Y."/>
            <person name="Jiang C.Y."/>
            <person name="Shah S.A."/>
            <person name="Prangishvili D."/>
            <person name="She Q."/>
            <person name="Liu S.J."/>
            <person name="Garrett R.A."/>
        </authorList>
    </citation>
    <scope>NUCLEOTIDE SEQUENCE [LARGE SCALE GENOMIC DNA]</scope>
    <source>
        <strain evidence="1 2">W1</strain>
    </source>
</reference>
<reference key="2">
    <citation type="journal article" date="2011" name="Extremophiles">
        <title>Genomic analyses of Acidianus hospitalis W1 a host for studying crenarchaeal virus and plasmid life cycles.</title>
        <authorList>
            <person name="You X.Y."/>
            <person name="Liu C."/>
            <person name="Wang S.Y."/>
            <person name="Jiang C.Y."/>
            <person name="Shah S.A."/>
            <person name="Prangishvili D."/>
            <person name="Liu S.J."/>
            <person name="Garrett R.A."/>
        </authorList>
    </citation>
    <scope>NUCLEOTIDE SEQUENCE</scope>
    <source>
        <strain>W1</strain>
    </source>
</reference>
<name>F4B7A3_ACIHW</name>
<dbReference type="AlphaFoldDB" id="F4B7A3"/>
<organism evidence="1 2">
    <name type="scientific">Acidianus hospitalis (strain W1)</name>
    <dbReference type="NCBI Taxonomy" id="933801"/>
    <lineage>
        <taxon>Archaea</taxon>
        <taxon>Thermoproteota</taxon>
        <taxon>Thermoprotei</taxon>
        <taxon>Sulfolobales</taxon>
        <taxon>Sulfolobaceae</taxon>
        <taxon>Acidianus</taxon>
    </lineage>
</organism>
<dbReference type="KEGG" id="aho:Ahos_1850"/>
<gene>
    <name evidence="1" type="ordered locus">Ahos_1850</name>
</gene>
<proteinExistence type="predicted"/>
<dbReference type="Proteomes" id="UP000008458">
    <property type="component" value="Chromosome"/>
</dbReference>
<evidence type="ECO:0000313" key="1">
    <source>
        <dbReference type="EMBL" id="AEE94723.1"/>
    </source>
</evidence>
<dbReference type="EMBL" id="CP002535">
    <property type="protein sequence ID" value="AEE94723.1"/>
    <property type="molecule type" value="Genomic_DNA"/>
</dbReference>
<protein>
    <submittedName>
        <fullName evidence="1">Uncharacterized protein</fullName>
    </submittedName>
</protein>
<dbReference type="HOGENOM" id="CLU_2839167_0_0_2"/>
<sequence>MPSSLLIHKDMPMAKALKNIIEDAKPIARGLFASESDGFGDCPLKKKIANMTANITEVDFIIFKV</sequence>